<dbReference type="InterPro" id="IPR044023">
    <property type="entry name" value="Ig_7"/>
</dbReference>
<comment type="subcellular location">
    <subcellularLocation>
        <location evidence="1">Cell projection</location>
        <location evidence="1">Cilium</location>
    </subcellularLocation>
    <subcellularLocation>
        <location evidence="2">Cytoplasm</location>
    </subcellularLocation>
</comment>
<dbReference type="Proteomes" id="UP001597051">
    <property type="component" value="Unassembled WGS sequence"/>
</dbReference>
<dbReference type="Pfam" id="PF13385">
    <property type="entry name" value="Laminin_G_3"/>
    <property type="match status" value="1"/>
</dbReference>
<name>A0ABW3J2Z1_9FLAO</name>
<dbReference type="InterPro" id="IPR049304">
    <property type="entry name" value="Gly_rich_dom"/>
</dbReference>
<dbReference type="Gene3D" id="2.60.40.10">
    <property type="entry name" value="Immunoglobulins"/>
    <property type="match status" value="11"/>
</dbReference>
<keyword evidence="4" id="KW-0732">Signal</keyword>
<gene>
    <name evidence="10" type="ORF">ACFQ0S_08260</name>
</gene>
<evidence type="ECO:0000313" key="11">
    <source>
        <dbReference type="Proteomes" id="UP001597051"/>
    </source>
</evidence>
<evidence type="ECO:0000259" key="9">
    <source>
        <dbReference type="SMART" id="SM00560"/>
    </source>
</evidence>
<evidence type="ECO:0000256" key="7">
    <source>
        <dbReference type="ARBA" id="ARBA00023273"/>
    </source>
</evidence>
<dbReference type="Pfam" id="PF18962">
    <property type="entry name" value="Por_Secre_tail"/>
    <property type="match status" value="1"/>
</dbReference>
<keyword evidence="7" id="KW-0966">Cell projection</keyword>
<dbReference type="SUPFAM" id="SSF103647">
    <property type="entry name" value="TSP type-3 repeat"/>
    <property type="match status" value="1"/>
</dbReference>
<dbReference type="InterPro" id="IPR028974">
    <property type="entry name" value="TSP_type-3_rpt"/>
</dbReference>
<dbReference type="NCBIfam" id="TIGR04183">
    <property type="entry name" value="Por_Secre_tail"/>
    <property type="match status" value="1"/>
</dbReference>
<dbReference type="RefSeq" id="WP_379759050.1">
    <property type="nucleotide sequence ID" value="NZ_JBHSYB010000066.1"/>
</dbReference>
<feature type="region of interest" description="Disordered" evidence="8">
    <location>
        <begin position="1861"/>
        <end position="1891"/>
    </location>
</feature>
<feature type="compositionally biased region" description="Basic and acidic residues" evidence="8">
    <location>
        <begin position="1865"/>
        <end position="1880"/>
    </location>
</feature>
<dbReference type="InterPro" id="IPR006558">
    <property type="entry name" value="LamG-like"/>
</dbReference>
<sequence length="2730" mass="281117">MKTITYINKKIFLLIGLLLVTIIGYAQSPQTFTTSGTWTCPAGVTSIQVEAWGAGGSGGGNNSNSDGGGGGGGGAYSRSTITVIPGVTYTLTVGTGAIGTAVDGTAGGDSWFNTTGTLLAKGGNGGIAGTSTSGAAGGNGGAAASGIGTTKFSGGNGGNGNNSGTGMGGPGGSSAGTLANGTSGTNPWTTVTAAAAPTGGGIGGNGGNNRNNGVSGILFGAGGGGSGERIASGTPSIGGNGANGQVVITWSCTSNTISFTSALGTDNQTRCINTPITNITYSTTGATGATISGLPAGVTGTWASNTVTIGGTPTESGTFNYTVTLTGGCGTVTANGTINVTPLNTIAAGIDRTTCINTSISNITLTTTGATGATVTGLPFGVTGSWASNQVTISGTPTASGTFNYTVTTTGGCTPATTTGTITVSPIHTITAGINRTTCNNSAITTITITTTGATGATVTGLPAGVTGTWASNQVTISGTPTASGTFNYTVTTTGGCSVSTTGTITVTPLNTIVAGINRTTCINTALVTITLATTGATGATVTGLPAGVTGTWASNTVTISGTPTASGTFTYTVTTTGGCTPAITTGTITVSTIHTIAAGINRTSCINTAITSITLTTTGATGATVTGLPAGVTGSWASNIVTISGTPTASGTFNYTVTTTGGCTPAIATGTITVTPLNTIVAGINRTTCINTAITSITLATTGATGATVAGLPAGVTGTWASNQVTISGTPTASGTFNYTVTTTGGCTPAITTGTITVSPIHTIALGINRTTCINTAITSITLATTGATGATVSGLPTGVTGTWASNQVTISGTPTEAGTFNYTVTTNGSCTPVIATGTITVTPLNTIAAGINRTTCINTPMSSIILSTTGATGAIVTGLPAGVTGSWSVNQVTISGTPTAVGTSNYSVVTTGGCAPQVTATGSITVNVFPTITGTTPRTRTGAGSVVLSATASIGTLNWYDALTGGTLLGSGTNFTTPTITSTTTFYVEAVNGTCASIPRSVVIATVNYPEIEVQGNATTITSGEAAPSITNWTDFGASNTTRTYTIRNLGNALLTIGTITISGLNGSEFSVTTPPSSIVAIGSSTSFVVTFAPTAVGVRTATISIINNDPDESSYSYEIQGTGTEQEIDLQGNATSIVNGDSTPSIADWTDFSTVTATRTFTIRNTGSLPLTIDSITIEGTHAADFSITTPPATTVAANSSTTFVVTFTPSAINTRTATISIENNDNNENPYTFAIQGFGIIPEIDIQGNTISIPDSTVIVPTTSNWTDFSTVAGTRTFTIFNNGNMTLNIGAITRTGTHASEFTITTPPATTVAAFSSTTFVITFSPTAIGTRSATISIANNDSNETSYDFNIQGTGAAREIDLQGNSVSIPNNTPTASITTGSDFGPADINLATVTRTFTIVNTGSLPLTISNPTISGTNASEFSITANPSTLTIGAGAGTTFTVTFNPNGVFTRLAQINIVNNDSDENPYTFVIQGTGLLDNDGDGVENNADQDDDNDGIIDSVECGTCISDVFVNGSFETPVIGTATYAILPTSSVTGWQTSAENFIEIWSSGMNGGYGAVPAAAGNQFAELNANIAGILYQTFCLNGAGGTINWSIKHRGRAGSDQAFVKFGNNLANAIASTPIVTMVDGNTSWGSYSGTYSIPLGQTSIVLTFQAGYTASGDASVGNLIDDVQIIINQNCIDTDGDAISDIVDVDDDNDGIPDIEEAGFKAYSNNKSTMDRTNAATWVDTNTNGLNDYIDTLITAGTYVIPDTDGDGVPNHLDLDSDNDTLFDVDEANLLNGDGDITGDGRGDGLDSEGDGLLNLYDNSTVFGTTTRAYAQDSDGNGIPDYLQLDSNDDGINDIQTGLYGSFDANGDGRIDSPGDADRDGITDTFDTNDATIGSPRDLNRKLFLDFDGRNDYAQDATALGILPNASIMAWIDLNPAFSSTGVVMGTPNFLLRVTSARNLEAVVNGTTVAFNTTSLNRSQWYHVAAVYDGSTVKLFLNGLMVNTAVATGTIPSNILTLGKNPSASSNFFRGKIDEVRVFNLALTDIQVQRMVYQEIQNTASQVRGAIVPKDIGALPFANVLRYYRMDVYKDDIIDDLTTASIDLVTGMEIFNHKVINMQQAPMPFTTIRTGTFATAVNDTTKDIRGLDVVDFDYSIIQVNHNITETANNTDLGMFVSPSATITMNNNTKIQNDWYLKLDGKIDLQGRSQLVQTINSDLDVTSAGFIERDQQGQSNKFSYNYWSSPVGGISTTSNNNSYTVDSVMKDGTDPANIQNFTWTTGYNGAPTTPITLSNYWIFKFQNVSPIYANWAKVLQTGTLFAGQGYTLKGSGAASATQNYTFVGKPNSGAISSPIAANNSNLSGNPYPSALDANAFITANLSSTTGTLYFWEHFSTNASHNLAAYQGGYATRNLVGGTTPVSPAGVSGLGSSSRIPGRYIPVGQGFFVNGSATGGTINFNNSQRLFIKEDDVVNSNALFRNNTNTSTVVQKEFDNRQDAIPQDNEFAKIRFSYISPDNNRRELLLGFMNENATSAIDPGYDAVQLDTQASDMYFLNNNTRLVIQGDTYFDSASSFPLGVKTAIEGKAKFVLNQTENFDANSSIYIYDNVTKLYHDIKEKDFEINLTAGTLADRFSLRFNNPSSLSVNNFDINEAVKVAFANNDNSINIKNNLLNETVQSVTLYNILGQSINKWNVKDQAQTKIKIPVTNVSSGTYIVKVQTTNGDISKKVIIR</sequence>
<evidence type="ECO:0000313" key="10">
    <source>
        <dbReference type="EMBL" id="MFD0984464.1"/>
    </source>
</evidence>
<dbReference type="NCBIfam" id="NF012200">
    <property type="entry name" value="choice_anch_D"/>
    <property type="match status" value="4"/>
</dbReference>
<keyword evidence="6" id="KW-1015">Disulfide bond</keyword>
<dbReference type="SUPFAM" id="SSF49899">
    <property type="entry name" value="Concanavalin A-like lectins/glucanases"/>
    <property type="match status" value="1"/>
</dbReference>
<feature type="compositionally biased region" description="Gly residues" evidence="8">
    <location>
        <begin position="198"/>
        <end position="207"/>
    </location>
</feature>
<evidence type="ECO:0000256" key="6">
    <source>
        <dbReference type="ARBA" id="ARBA00023157"/>
    </source>
</evidence>
<organism evidence="10 11">
    <name type="scientific">Flavobacterium myungsuense</name>
    <dbReference type="NCBI Taxonomy" id="651823"/>
    <lineage>
        <taxon>Bacteria</taxon>
        <taxon>Pseudomonadati</taxon>
        <taxon>Bacteroidota</taxon>
        <taxon>Flavobacteriia</taxon>
        <taxon>Flavobacteriales</taxon>
        <taxon>Flavobacteriaceae</taxon>
        <taxon>Flavobacterium</taxon>
    </lineage>
</organism>
<dbReference type="Pfam" id="PF21722">
    <property type="entry name" value="Gly_rich_2"/>
    <property type="match status" value="1"/>
</dbReference>
<feature type="region of interest" description="Disordered" evidence="8">
    <location>
        <begin position="154"/>
        <end position="207"/>
    </location>
</feature>
<feature type="compositionally biased region" description="Polar residues" evidence="8">
    <location>
        <begin position="179"/>
        <end position="188"/>
    </location>
</feature>
<dbReference type="InterPro" id="IPR013320">
    <property type="entry name" value="ConA-like_dom_sf"/>
</dbReference>
<dbReference type="Pfam" id="PF22544">
    <property type="entry name" value="HYDIN_VesB_CFA65-like_Ig"/>
    <property type="match status" value="2"/>
</dbReference>
<dbReference type="InterPro" id="IPR053879">
    <property type="entry name" value="HYDIN_VesB_CFA65-like_Ig"/>
</dbReference>
<feature type="domain" description="LamG-like jellyroll fold" evidence="9">
    <location>
        <begin position="1925"/>
        <end position="2044"/>
    </location>
</feature>
<keyword evidence="5" id="KW-0969">Cilium</keyword>
<evidence type="ECO:0000256" key="4">
    <source>
        <dbReference type="ARBA" id="ARBA00022729"/>
    </source>
</evidence>
<keyword evidence="11" id="KW-1185">Reference proteome</keyword>
<proteinExistence type="predicted"/>
<evidence type="ECO:0000256" key="2">
    <source>
        <dbReference type="ARBA" id="ARBA00004496"/>
    </source>
</evidence>
<feature type="compositionally biased region" description="Gly residues" evidence="8">
    <location>
        <begin position="154"/>
        <end position="174"/>
    </location>
</feature>
<dbReference type="EMBL" id="JBHTIZ010000022">
    <property type="protein sequence ID" value="MFD0984464.1"/>
    <property type="molecule type" value="Genomic_DNA"/>
</dbReference>
<comment type="caution">
    <text evidence="10">The sequence shown here is derived from an EMBL/GenBank/DDBJ whole genome shotgun (WGS) entry which is preliminary data.</text>
</comment>
<dbReference type="Gene3D" id="2.60.120.200">
    <property type="match status" value="1"/>
</dbReference>
<protein>
    <submittedName>
        <fullName evidence="10">Choice-of-anchor D domain-containing protein</fullName>
    </submittedName>
</protein>
<evidence type="ECO:0000256" key="1">
    <source>
        <dbReference type="ARBA" id="ARBA00004138"/>
    </source>
</evidence>
<accession>A0ABW3J2Z1</accession>
<dbReference type="InterPro" id="IPR013783">
    <property type="entry name" value="Ig-like_fold"/>
</dbReference>
<evidence type="ECO:0000256" key="5">
    <source>
        <dbReference type="ARBA" id="ARBA00023069"/>
    </source>
</evidence>
<dbReference type="Pfam" id="PF19081">
    <property type="entry name" value="Ig_7"/>
    <property type="match status" value="1"/>
</dbReference>
<evidence type="ECO:0000256" key="8">
    <source>
        <dbReference type="SAM" id="MobiDB-lite"/>
    </source>
</evidence>
<dbReference type="SMART" id="SM00560">
    <property type="entry name" value="LamGL"/>
    <property type="match status" value="1"/>
</dbReference>
<dbReference type="InterPro" id="IPR026444">
    <property type="entry name" value="Secre_tail"/>
</dbReference>
<evidence type="ECO:0000256" key="3">
    <source>
        <dbReference type="ARBA" id="ARBA00022490"/>
    </source>
</evidence>
<keyword evidence="3" id="KW-0963">Cytoplasm</keyword>
<reference evidence="11" key="1">
    <citation type="journal article" date="2019" name="Int. J. Syst. Evol. Microbiol.">
        <title>The Global Catalogue of Microorganisms (GCM) 10K type strain sequencing project: providing services to taxonomists for standard genome sequencing and annotation.</title>
        <authorList>
            <consortium name="The Broad Institute Genomics Platform"/>
            <consortium name="The Broad Institute Genome Sequencing Center for Infectious Disease"/>
            <person name="Wu L."/>
            <person name="Ma J."/>
        </authorList>
    </citation>
    <scope>NUCLEOTIDE SEQUENCE [LARGE SCALE GENOMIC DNA]</scope>
    <source>
        <strain evidence="11">CECT 7649</strain>
    </source>
</reference>